<dbReference type="AlphaFoldDB" id="A0A7C1VM45"/>
<dbReference type="InterPro" id="IPR029060">
    <property type="entry name" value="PIN-like_dom_sf"/>
</dbReference>
<dbReference type="EMBL" id="DRIH01000047">
    <property type="protein sequence ID" value="HEC67464.1"/>
    <property type="molecule type" value="Genomic_DNA"/>
</dbReference>
<proteinExistence type="predicted"/>
<dbReference type="CDD" id="cd09872">
    <property type="entry name" value="PIN_Sll0205-like"/>
    <property type="match status" value="1"/>
</dbReference>
<name>A0A7C1VM45_DESA2</name>
<dbReference type="PANTHER" id="PTHR36173">
    <property type="entry name" value="RIBONUCLEASE VAPC16-RELATED"/>
    <property type="match status" value="1"/>
</dbReference>
<dbReference type="InterPro" id="IPR002716">
    <property type="entry name" value="PIN_dom"/>
</dbReference>
<evidence type="ECO:0000313" key="2">
    <source>
        <dbReference type="EMBL" id="HEC67464.1"/>
    </source>
</evidence>
<gene>
    <name evidence="2" type="ORF">ENI35_01405</name>
</gene>
<feature type="domain" description="PIN" evidence="1">
    <location>
        <begin position="9"/>
        <end position="129"/>
    </location>
</feature>
<dbReference type="PANTHER" id="PTHR36173:SF1">
    <property type="entry name" value="RIBONUCLEASE VAPC22"/>
    <property type="match status" value="1"/>
</dbReference>
<organism evidence="2">
    <name type="scientific">Desulfofervidus auxilii</name>
    <dbReference type="NCBI Taxonomy" id="1621989"/>
    <lineage>
        <taxon>Bacteria</taxon>
        <taxon>Pseudomonadati</taxon>
        <taxon>Thermodesulfobacteriota</taxon>
        <taxon>Candidatus Desulfofervidia</taxon>
        <taxon>Candidatus Desulfofervidales</taxon>
        <taxon>Candidatus Desulfofervidaceae</taxon>
        <taxon>Candidatus Desulfofervidus</taxon>
    </lineage>
</organism>
<sequence>MGGFKVKDILLDTHIWIWISIEQYENLSKKAKEAVKQAKRKWISAISMWELAKLVEKNRIAFSIPLISWIKRSLFECEILVAHLEPEICVESCSLQGFHQDPVDQLIVATSRVLSLPLISADRRIQEFKGVRIIW</sequence>
<reference evidence="2" key="1">
    <citation type="journal article" date="2020" name="mSystems">
        <title>Genome- and Community-Level Interaction Insights into Carbon Utilization and Element Cycling Functions of Hydrothermarchaeota in Hydrothermal Sediment.</title>
        <authorList>
            <person name="Zhou Z."/>
            <person name="Liu Y."/>
            <person name="Xu W."/>
            <person name="Pan J."/>
            <person name="Luo Z.H."/>
            <person name="Li M."/>
        </authorList>
    </citation>
    <scope>NUCLEOTIDE SEQUENCE [LARGE SCALE GENOMIC DNA]</scope>
    <source>
        <strain evidence="2">HyVt-389</strain>
    </source>
</reference>
<dbReference type="SUPFAM" id="SSF88723">
    <property type="entry name" value="PIN domain-like"/>
    <property type="match status" value="1"/>
</dbReference>
<dbReference type="Pfam" id="PF01850">
    <property type="entry name" value="PIN"/>
    <property type="match status" value="1"/>
</dbReference>
<dbReference type="Proteomes" id="UP000885738">
    <property type="component" value="Unassembled WGS sequence"/>
</dbReference>
<dbReference type="Gene3D" id="3.40.50.1010">
    <property type="entry name" value="5'-nuclease"/>
    <property type="match status" value="1"/>
</dbReference>
<protein>
    <submittedName>
        <fullName evidence="2">Type II toxin-antitoxin system VapC family toxin</fullName>
    </submittedName>
</protein>
<dbReference type="InterPro" id="IPR052919">
    <property type="entry name" value="TA_system_RNase"/>
</dbReference>
<dbReference type="InterPro" id="IPR041705">
    <property type="entry name" value="PIN_Sll0205"/>
</dbReference>
<comment type="caution">
    <text evidence="2">The sequence shown here is derived from an EMBL/GenBank/DDBJ whole genome shotgun (WGS) entry which is preliminary data.</text>
</comment>
<accession>A0A7C1VM45</accession>
<evidence type="ECO:0000259" key="1">
    <source>
        <dbReference type="Pfam" id="PF01850"/>
    </source>
</evidence>